<accession>A0A7J5Y331</accession>
<sequence>MIKALRSFFRKPTVSIIIMPLVCVPVSSTLTGVSSHDVERSEFTGQRWIQPHSQSQTVQSRGVGVRSVAQPVLSVEVCGTQAVPQDRLRCSFKHWNLSHDKKNPQ</sequence>
<feature type="signal peptide" evidence="1">
    <location>
        <begin position="1"/>
        <end position="35"/>
    </location>
</feature>
<reference evidence="2 3" key="1">
    <citation type="submission" date="2020-03" db="EMBL/GenBank/DDBJ databases">
        <title>Dissostichus mawsoni Genome sequencing and assembly.</title>
        <authorList>
            <person name="Park H."/>
        </authorList>
    </citation>
    <scope>NUCLEOTIDE SEQUENCE [LARGE SCALE GENOMIC DNA]</scope>
    <source>
        <strain evidence="2">DM0001</strain>
        <tissue evidence="2">Muscle</tissue>
    </source>
</reference>
<dbReference type="AlphaFoldDB" id="A0A7J5Y331"/>
<keyword evidence="3" id="KW-1185">Reference proteome</keyword>
<evidence type="ECO:0000256" key="1">
    <source>
        <dbReference type="SAM" id="SignalP"/>
    </source>
</evidence>
<proteinExistence type="predicted"/>
<dbReference type="Proteomes" id="UP000518266">
    <property type="component" value="Unassembled WGS sequence"/>
</dbReference>
<evidence type="ECO:0000313" key="2">
    <source>
        <dbReference type="EMBL" id="KAF3843421.1"/>
    </source>
</evidence>
<protein>
    <submittedName>
        <fullName evidence="2">Uncharacterized protein</fullName>
    </submittedName>
</protein>
<dbReference type="EMBL" id="JAAKFY010000018">
    <property type="protein sequence ID" value="KAF3843421.1"/>
    <property type="molecule type" value="Genomic_DNA"/>
</dbReference>
<evidence type="ECO:0000313" key="3">
    <source>
        <dbReference type="Proteomes" id="UP000518266"/>
    </source>
</evidence>
<organism evidence="2 3">
    <name type="scientific">Dissostichus mawsoni</name>
    <name type="common">Antarctic cod</name>
    <dbReference type="NCBI Taxonomy" id="36200"/>
    <lineage>
        <taxon>Eukaryota</taxon>
        <taxon>Metazoa</taxon>
        <taxon>Chordata</taxon>
        <taxon>Craniata</taxon>
        <taxon>Vertebrata</taxon>
        <taxon>Euteleostomi</taxon>
        <taxon>Actinopterygii</taxon>
        <taxon>Neopterygii</taxon>
        <taxon>Teleostei</taxon>
        <taxon>Neoteleostei</taxon>
        <taxon>Acanthomorphata</taxon>
        <taxon>Eupercaria</taxon>
        <taxon>Perciformes</taxon>
        <taxon>Notothenioidei</taxon>
        <taxon>Nototheniidae</taxon>
        <taxon>Dissostichus</taxon>
    </lineage>
</organism>
<keyword evidence="1" id="KW-0732">Signal</keyword>
<name>A0A7J5Y331_DISMA</name>
<feature type="chain" id="PRO_5029831427" evidence="1">
    <location>
        <begin position="36"/>
        <end position="105"/>
    </location>
</feature>
<gene>
    <name evidence="2" type="ORF">F7725_002270</name>
</gene>
<comment type="caution">
    <text evidence="2">The sequence shown here is derived from an EMBL/GenBank/DDBJ whole genome shotgun (WGS) entry which is preliminary data.</text>
</comment>